<proteinExistence type="predicted"/>
<evidence type="ECO:0000313" key="2">
    <source>
        <dbReference type="EMBL" id="PSB03863.1"/>
    </source>
</evidence>
<dbReference type="Pfam" id="PF20208">
    <property type="entry name" value="ARPP-1"/>
    <property type="match status" value="1"/>
</dbReference>
<dbReference type="EMBL" id="PVWJ01000023">
    <property type="protein sequence ID" value="PSB03863.1"/>
    <property type="molecule type" value="Genomic_DNA"/>
</dbReference>
<feature type="domain" description="ARG and Rhodanese-Phosphatase-superfamily-associated" evidence="1">
    <location>
        <begin position="2"/>
        <end position="252"/>
    </location>
</feature>
<evidence type="ECO:0000313" key="3">
    <source>
        <dbReference type="Proteomes" id="UP000238762"/>
    </source>
</evidence>
<name>A0A2T1C6U3_9CYAN</name>
<dbReference type="AlphaFoldDB" id="A0A2T1C6U3"/>
<keyword evidence="3" id="KW-1185">Reference proteome</keyword>
<dbReference type="Proteomes" id="UP000238762">
    <property type="component" value="Unassembled WGS sequence"/>
</dbReference>
<reference evidence="2 3" key="1">
    <citation type="submission" date="2018-02" db="EMBL/GenBank/DDBJ databases">
        <authorList>
            <person name="Cohen D.B."/>
            <person name="Kent A.D."/>
        </authorList>
    </citation>
    <scope>NUCLEOTIDE SEQUENCE [LARGE SCALE GENOMIC DNA]</scope>
    <source>
        <strain evidence="2 3">CCAP 1448/3</strain>
    </source>
</reference>
<organism evidence="2 3">
    <name type="scientific">Merismopedia glauca CCAP 1448/3</name>
    <dbReference type="NCBI Taxonomy" id="1296344"/>
    <lineage>
        <taxon>Bacteria</taxon>
        <taxon>Bacillati</taxon>
        <taxon>Cyanobacteriota</taxon>
        <taxon>Cyanophyceae</taxon>
        <taxon>Synechococcales</taxon>
        <taxon>Merismopediaceae</taxon>
        <taxon>Merismopedia</taxon>
    </lineage>
</organism>
<evidence type="ECO:0000259" key="1">
    <source>
        <dbReference type="Pfam" id="PF20208"/>
    </source>
</evidence>
<protein>
    <recommendedName>
        <fullName evidence="1">ARG and Rhodanese-Phosphatase-superfamily-associated domain-containing protein</fullName>
    </recommendedName>
</protein>
<comment type="caution">
    <text evidence="2">The sequence shown here is derived from an EMBL/GenBank/DDBJ whole genome shotgun (WGS) entry which is preliminary data.</text>
</comment>
<sequence>MPQKSGCMTVVPIFNTSNATRDRFCAPLTGLKLSAVRGYGNMELTNHTQGIAIAPLHMGYIQDKAQNHALCRSAFIASGQKLMFEDACCVQAAQGGYLTEKEQWFFILPLQLREEALSLQGIPGYSKLWAGISRLNQQLNLPNRGHLEQIISNKRAYLTQYQSRFELIPNQIGALFLIHDKLVGLEIAPNPAYFAEVWMPLVCFSYGVAAMQAEMRSPVKSAPVEPFIAQNLQELRQQLSASRSAWEKEVQQNLTKIPPEKFDVTKEEKFLNLNLQTLNGSYFAGQIVQEVQQLVYASIFAKSSYLEN</sequence>
<dbReference type="InterPro" id="IPR046699">
    <property type="entry name" value="ARPP-1"/>
</dbReference>
<accession>A0A2T1C6U3</accession>
<reference evidence="2 3" key="2">
    <citation type="submission" date="2018-03" db="EMBL/GenBank/DDBJ databases">
        <title>The ancient ancestry and fast evolution of plastids.</title>
        <authorList>
            <person name="Moore K.R."/>
            <person name="Magnabosco C."/>
            <person name="Momper L."/>
            <person name="Gold D.A."/>
            <person name="Bosak T."/>
            <person name="Fournier G.P."/>
        </authorList>
    </citation>
    <scope>NUCLEOTIDE SEQUENCE [LARGE SCALE GENOMIC DNA]</scope>
    <source>
        <strain evidence="2 3">CCAP 1448/3</strain>
    </source>
</reference>
<dbReference type="OrthoDB" id="239313at2"/>
<gene>
    <name evidence="2" type="ORF">C7B64_06520</name>
</gene>